<dbReference type="PROSITE" id="PS51318">
    <property type="entry name" value="TAT"/>
    <property type="match status" value="1"/>
</dbReference>
<keyword evidence="2" id="KW-1185">Reference proteome</keyword>
<dbReference type="STRING" id="1945662.B0A89_02355"/>
<dbReference type="EMBL" id="CP020612">
    <property type="protein sequence ID" value="ARJ68651.1"/>
    <property type="molecule type" value="Genomic_DNA"/>
</dbReference>
<dbReference type="RefSeq" id="WP_085376766.1">
    <property type="nucleotide sequence ID" value="NZ_CP020612.1"/>
</dbReference>
<evidence type="ECO:0000313" key="1">
    <source>
        <dbReference type="EMBL" id="ARJ68651.1"/>
    </source>
</evidence>
<reference evidence="1 2" key="1">
    <citation type="submission" date="2017-03" db="EMBL/GenBank/DDBJ databases">
        <title>Genome sequence of Paracoccus contaminans isolated from a water microcosm.</title>
        <authorList>
            <person name="Aurass P."/>
            <person name="Karste S."/>
            <person name="Trost E."/>
            <person name="Glaeser S.P."/>
            <person name="Kaempfer P."/>
            <person name="Flieger A."/>
        </authorList>
    </citation>
    <scope>NUCLEOTIDE SEQUENCE [LARGE SCALE GENOMIC DNA]</scope>
    <source>
        <strain evidence="2">RKI 16-01929T\LMG 29738T\CCM 8701T\CIP 111112T</strain>
    </source>
</reference>
<name>A0A1W6CUX4_9RHOB</name>
<gene>
    <name evidence="1" type="ORF">B0A89_02355</name>
</gene>
<protein>
    <submittedName>
        <fullName evidence="1">Uncharacterized protein</fullName>
    </submittedName>
</protein>
<organism evidence="1 2">
    <name type="scientific">Paracoccus contaminans</name>
    <dbReference type="NCBI Taxonomy" id="1945662"/>
    <lineage>
        <taxon>Bacteria</taxon>
        <taxon>Pseudomonadati</taxon>
        <taxon>Pseudomonadota</taxon>
        <taxon>Alphaproteobacteria</taxon>
        <taxon>Rhodobacterales</taxon>
        <taxon>Paracoccaceae</taxon>
        <taxon>Paracoccus</taxon>
    </lineage>
</organism>
<dbReference type="KEGG" id="pcon:B0A89_02355"/>
<dbReference type="AlphaFoldDB" id="A0A1W6CUX4"/>
<evidence type="ECO:0000313" key="2">
    <source>
        <dbReference type="Proteomes" id="UP000193017"/>
    </source>
</evidence>
<dbReference type="Proteomes" id="UP000193017">
    <property type="component" value="Chromosome"/>
</dbReference>
<dbReference type="InterPro" id="IPR006311">
    <property type="entry name" value="TAT_signal"/>
</dbReference>
<sequence>MMAMTCPKIIDTGRRRFLQGGALGAVGVAASSVLPAAPARAQPSLARVAYPSKRLANLADLKLDEPLDIAYPIDTARPKETFMIFGSPRGTQGNVISAGTNELIIPVYKQTWADIRRLSAAPAAVRGMSFKGLEFSE</sequence>
<proteinExistence type="predicted"/>
<accession>A0A1W6CUX4</accession>
<dbReference type="Gene3D" id="2.40.40.20">
    <property type="match status" value="1"/>
</dbReference>